<keyword evidence="1" id="KW-0378">Hydrolase</keyword>
<keyword evidence="4" id="KW-1185">Reference proteome</keyword>
<dbReference type="InterPro" id="IPR017853">
    <property type="entry name" value="GH"/>
</dbReference>
<dbReference type="SMART" id="SM00642">
    <property type="entry name" value="Aamy"/>
    <property type="match status" value="1"/>
</dbReference>
<evidence type="ECO:0000256" key="1">
    <source>
        <dbReference type="ARBA" id="ARBA00023295"/>
    </source>
</evidence>
<dbReference type="Gene3D" id="3.90.400.10">
    <property type="entry name" value="Oligo-1,6-glucosidase, Domain 2"/>
    <property type="match status" value="1"/>
</dbReference>
<keyword evidence="1" id="KW-0326">Glycosidase</keyword>
<dbReference type="SUPFAM" id="SSF51445">
    <property type="entry name" value="(Trans)glycosidases"/>
    <property type="match status" value="1"/>
</dbReference>
<dbReference type="EMBL" id="CP147251">
    <property type="protein sequence ID" value="WYJ76369.1"/>
    <property type="molecule type" value="Genomic_DNA"/>
</dbReference>
<dbReference type="InterPro" id="IPR045857">
    <property type="entry name" value="O16G_dom_2"/>
</dbReference>
<dbReference type="RefSeq" id="WP_207942380.1">
    <property type="nucleotide sequence ID" value="NZ_CP147251.1"/>
</dbReference>
<sequence length="540" mass="62700">MSKWWQEAIGYQIYPRSFKDTNHDGLGDINGIREKLSYLKELGVDFIWITPIYESPNVDNGYDISDYCAISADFGTMAEFQCLVQEAHDLDIKIIMDLVINHTSNQHYWFQESRKGGDNDYRDFYIWHPPVDGKEPNDWHAIFGGSVWEYDDLRGEYYFHAFAKEQPDLNWDSPAMRQKIFEMIEWWIEQGIDGFRIDAISHIKKDDWHRPFDFADVNGNYKNIEGIDVYLKELSALLKKHQVMSVGEANGVKAEEATAWVGEHGYFDMIFEFEHIDLWRTRNDEGIDLLSFKNALIRWQEALADGRGWNALYMENHDVPRSISAFGNDSLAYRTLSGKALAMTFMLLQGTPFIYQGQEIGMINNQFESIAQIDAVDSINLYESLIETGATIEEAMQVISGTTRDNARTPMQWDASTFAGFSEKEPWLAINENKNWLNVVEEQRNSASIYHFYKQLIALRKENPTFINGKFHYIELNSAHLFCYERKDDQACFTIVVNLGGTEQTCDYLSALQNQEIILANYEEDVTDCLRPYEARLYRK</sequence>
<evidence type="ECO:0000259" key="2">
    <source>
        <dbReference type="SMART" id="SM00642"/>
    </source>
</evidence>
<dbReference type="Gene3D" id="2.60.40.1180">
    <property type="entry name" value="Golgi alpha-mannosidase II"/>
    <property type="match status" value="1"/>
</dbReference>
<reference evidence="3 4" key="2">
    <citation type="submission" date="2024-03" db="EMBL/GenBank/DDBJ databases">
        <title>The Genome Sequence of Enterococcus sp. DIV2402.</title>
        <authorList>
            <consortium name="The Broad Institute Genomics Platform"/>
            <consortium name="The Broad Institute Microbial Omics Core"/>
            <consortium name="The Broad Institute Genomic Center for Infectious Diseases"/>
            <person name="Earl A."/>
            <person name="Manson A."/>
            <person name="Gilmore M."/>
            <person name="Schwartman J."/>
            <person name="Shea T."/>
            <person name="Abouelleil A."/>
            <person name="Cao P."/>
            <person name="Chapman S."/>
            <person name="Cusick C."/>
            <person name="Young S."/>
            <person name="Neafsey D."/>
            <person name="Nusbaum C."/>
            <person name="Birren B."/>
        </authorList>
    </citation>
    <scope>NUCLEOTIDE SEQUENCE [LARGE SCALE GENOMIC DNA]</scope>
    <source>
        <strain evidence="3 4">DIV2402</strain>
    </source>
</reference>
<name>A0ABZ2SR67_9ENTE</name>
<dbReference type="PANTHER" id="PTHR10357:SF178">
    <property type="entry name" value="OLIGO-1,6-GLUCOSIDASE 3-RELATED"/>
    <property type="match status" value="1"/>
</dbReference>
<feature type="domain" description="Glycosyl hydrolase family 13 catalytic" evidence="2">
    <location>
        <begin position="12"/>
        <end position="408"/>
    </location>
</feature>
<dbReference type="InterPro" id="IPR006047">
    <property type="entry name" value="GH13_cat_dom"/>
</dbReference>
<dbReference type="Pfam" id="PF00128">
    <property type="entry name" value="Alpha-amylase"/>
    <property type="match status" value="1"/>
</dbReference>
<accession>A0ABZ2SR67</accession>
<proteinExistence type="predicted"/>
<gene>
    <name evidence="3" type="ORF">DOK78_000995</name>
</gene>
<dbReference type="InterPro" id="IPR013780">
    <property type="entry name" value="Glyco_hydro_b"/>
</dbReference>
<dbReference type="Gene3D" id="3.20.20.80">
    <property type="entry name" value="Glycosidases"/>
    <property type="match status" value="1"/>
</dbReference>
<evidence type="ECO:0000313" key="3">
    <source>
        <dbReference type="EMBL" id="WYJ76369.1"/>
    </source>
</evidence>
<protein>
    <submittedName>
        <fullName evidence="3">Alpha-glucosidase</fullName>
    </submittedName>
</protein>
<dbReference type="CDD" id="cd11333">
    <property type="entry name" value="AmyAc_SI_OligoGlu_DGase"/>
    <property type="match status" value="1"/>
</dbReference>
<organism evidence="3 4">
    <name type="scientific">Candidatus Enterococcus lowellii</name>
    <dbReference type="NCBI Taxonomy" id="2230877"/>
    <lineage>
        <taxon>Bacteria</taxon>
        <taxon>Bacillati</taxon>
        <taxon>Bacillota</taxon>
        <taxon>Bacilli</taxon>
        <taxon>Lactobacillales</taxon>
        <taxon>Enterococcaceae</taxon>
        <taxon>Enterococcus</taxon>
    </lineage>
</organism>
<reference evidence="3 4" key="1">
    <citation type="submission" date="2021-03" db="EMBL/GenBank/DDBJ databases">
        <authorList>
            <person name="Gilmore M.S."/>
            <person name="Schwartzman J."/>
            <person name="Van Tyne D."/>
            <person name="Martin M."/>
            <person name="Earl A.M."/>
            <person name="Manson A.L."/>
            <person name="Straub T."/>
            <person name="Salamzade R."/>
            <person name="Saavedra J."/>
            <person name="Lebreton F."/>
            <person name="Prichula J."/>
            <person name="Schaufler K."/>
            <person name="Gaca A."/>
            <person name="Sgardioli B."/>
            <person name="Wagenaar J."/>
            <person name="Strong T."/>
        </authorList>
    </citation>
    <scope>NUCLEOTIDE SEQUENCE [LARGE SCALE GENOMIC DNA]</scope>
    <source>
        <strain evidence="3 4">DIV2402</strain>
    </source>
</reference>
<evidence type="ECO:0000313" key="4">
    <source>
        <dbReference type="Proteomes" id="UP000664701"/>
    </source>
</evidence>
<dbReference type="PANTHER" id="PTHR10357">
    <property type="entry name" value="ALPHA-AMYLASE FAMILY MEMBER"/>
    <property type="match status" value="1"/>
</dbReference>
<dbReference type="SUPFAM" id="SSF51011">
    <property type="entry name" value="Glycosyl hydrolase domain"/>
    <property type="match status" value="1"/>
</dbReference>
<dbReference type="Proteomes" id="UP000664701">
    <property type="component" value="Chromosome"/>
</dbReference>